<evidence type="ECO:0000256" key="1">
    <source>
        <dbReference type="ARBA" id="ARBA00022491"/>
    </source>
</evidence>
<dbReference type="PANTHER" id="PTHR30055">
    <property type="entry name" value="HTH-TYPE TRANSCRIPTIONAL REGULATOR RUTR"/>
    <property type="match status" value="1"/>
</dbReference>
<feature type="domain" description="HTH tetR-type" evidence="6">
    <location>
        <begin position="15"/>
        <end position="75"/>
    </location>
</feature>
<feature type="DNA-binding region" description="H-T-H motif" evidence="5">
    <location>
        <begin position="38"/>
        <end position="57"/>
    </location>
</feature>
<protein>
    <submittedName>
        <fullName evidence="7">TetR family transcriptional regulator</fullName>
    </submittedName>
</protein>
<keyword evidence="3 5" id="KW-0238">DNA-binding</keyword>
<dbReference type="EMBL" id="CP018762">
    <property type="protein sequence ID" value="APZ35693.1"/>
    <property type="molecule type" value="Genomic_DNA"/>
</dbReference>
<dbReference type="SUPFAM" id="SSF46689">
    <property type="entry name" value="Homeodomain-like"/>
    <property type="match status" value="1"/>
</dbReference>
<dbReference type="Gene3D" id="1.10.357.10">
    <property type="entry name" value="Tetracycline Repressor, domain 2"/>
    <property type="match status" value="1"/>
</dbReference>
<dbReference type="InterPro" id="IPR009057">
    <property type="entry name" value="Homeodomain-like_sf"/>
</dbReference>
<keyword evidence="4" id="KW-0804">Transcription</keyword>
<sequence>MPSTSTAGRARMSADQRREQIAGAAREIALAEGLDAVTLRAVAARVGVASGLVAHYIPSMDDLIADTFFDIVSAELDEVRALLPDAAASVRIGALLRTTLDPARRDVTLVWVQAWALGTRNTPLAERVRAAMDAWRAVIAEEVARGMADGAIPAGDPEPLAWHLLAMIDGLSAHALVGWGPGIEPVAPVLRAAAGLLRVDAETLSPGSP</sequence>
<dbReference type="KEGG" id="maur:BOH66_01965"/>
<keyword evidence="2" id="KW-0805">Transcription regulation</keyword>
<dbReference type="Proteomes" id="UP000187185">
    <property type="component" value="Chromosome"/>
</dbReference>
<proteinExistence type="predicted"/>
<keyword evidence="8" id="KW-1185">Reference proteome</keyword>
<dbReference type="Pfam" id="PF00440">
    <property type="entry name" value="TetR_N"/>
    <property type="match status" value="1"/>
</dbReference>
<name>A0A1P8UC41_9MICO</name>
<evidence type="ECO:0000256" key="2">
    <source>
        <dbReference type="ARBA" id="ARBA00023015"/>
    </source>
</evidence>
<dbReference type="AlphaFoldDB" id="A0A1P8UC41"/>
<evidence type="ECO:0000313" key="7">
    <source>
        <dbReference type="EMBL" id="APZ35693.1"/>
    </source>
</evidence>
<dbReference type="InterPro" id="IPR001647">
    <property type="entry name" value="HTH_TetR"/>
</dbReference>
<dbReference type="PROSITE" id="PS50977">
    <property type="entry name" value="HTH_TETR_2"/>
    <property type="match status" value="1"/>
</dbReference>
<dbReference type="GO" id="GO:0003700">
    <property type="term" value="F:DNA-binding transcription factor activity"/>
    <property type="evidence" value="ECO:0007669"/>
    <property type="project" value="TreeGrafter"/>
</dbReference>
<dbReference type="InterPro" id="IPR039538">
    <property type="entry name" value="BetI_C"/>
</dbReference>
<dbReference type="Pfam" id="PF13977">
    <property type="entry name" value="TetR_C_6"/>
    <property type="match status" value="1"/>
</dbReference>
<dbReference type="SUPFAM" id="SSF48498">
    <property type="entry name" value="Tetracyclin repressor-like, C-terminal domain"/>
    <property type="match status" value="1"/>
</dbReference>
<gene>
    <name evidence="7" type="ORF">BOH66_01965</name>
</gene>
<reference evidence="7 8" key="1">
    <citation type="submission" date="2016-12" db="EMBL/GenBank/DDBJ databases">
        <title>Complete genome sequence of Microbacterium aurum KACC 15219.</title>
        <authorList>
            <person name="Jung Y."/>
            <person name="Shin J.-H."/>
            <person name="Lee Y.-J."/>
            <person name="Yi H."/>
            <person name="Bahn Y.-S."/>
            <person name="Kim J.F."/>
            <person name="Lee D.-W."/>
        </authorList>
    </citation>
    <scope>NUCLEOTIDE SEQUENCE [LARGE SCALE GENOMIC DNA]</scope>
    <source>
        <strain evidence="7 8">KACC 15219</strain>
    </source>
</reference>
<evidence type="ECO:0000259" key="6">
    <source>
        <dbReference type="PROSITE" id="PS50977"/>
    </source>
</evidence>
<dbReference type="InterPro" id="IPR036271">
    <property type="entry name" value="Tet_transcr_reg_TetR-rel_C_sf"/>
</dbReference>
<evidence type="ECO:0000256" key="5">
    <source>
        <dbReference type="PROSITE-ProRule" id="PRU00335"/>
    </source>
</evidence>
<evidence type="ECO:0000256" key="4">
    <source>
        <dbReference type="ARBA" id="ARBA00023163"/>
    </source>
</evidence>
<evidence type="ECO:0000256" key="3">
    <source>
        <dbReference type="ARBA" id="ARBA00023125"/>
    </source>
</evidence>
<dbReference type="InterPro" id="IPR050109">
    <property type="entry name" value="HTH-type_TetR-like_transc_reg"/>
</dbReference>
<accession>A0A1P8UC41</accession>
<evidence type="ECO:0000313" key="8">
    <source>
        <dbReference type="Proteomes" id="UP000187185"/>
    </source>
</evidence>
<keyword evidence="1" id="KW-0678">Repressor</keyword>
<dbReference type="STRING" id="36805.BOH66_01965"/>
<dbReference type="GO" id="GO:0000976">
    <property type="term" value="F:transcription cis-regulatory region binding"/>
    <property type="evidence" value="ECO:0007669"/>
    <property type="project" value="TreeGrafter"/>
</dbReference>
<organism evidence="7 8">
    <name type="scientific">Microbacterium aurum</name>
    <dbReference type="NCBI Taxonomy" id="36805"/>
    <lineage>
        <taxon>Bacteria</taxon>
        <taxon>Bacillati</taxon>
        <taxon>Actinomycetota</taxon>
        <taxon>Actinomycetes</taxon>
        <taxon>Micrococcales</taxon>
        <taxon>Microbacteriaceae</taxon>
        <taxon>Microbacterium</taxon>
    </lineage>
</organism>
<dbReference type="PANTHER" id="PTHR30055:SF234">
    <property type="entry name" value="HTH-TYPE TRANSCRIPTIONAL REGULATOR BETI"/>
    <property type="match status" value="1"/>
</dbReference>